<evidence type="ECO:0000256" key="1">
    <source>
        <dbReference type="SAM" id="Phobius"/>
    </source>
</evidence>
<dbReference type="Pfam" id="PF06445">
    <property type="entry name" value="GyrI-like"/>
    <property type="match status" value="1"/>
</dbReference>
<dbReference type="Proteomes" id="UP000012024">
    <property type="component" value="Unassembled WGS sequence"/>
</dbReference>
<organism evidence="3 4">
    <name type="scientific">Xanthomarina gelatinilytica</name>
    <dbReference type="NCBI Taxonomy" id="1137281"/>
    <lineage>
        <taxon>Bacteria</taxon>
        <taxon>Pseudomonadati</taxon>
        <taxon>Bacteroidota</taxon>
        <taxon>Flavobacteriia</taxon>
        <taxon>Flavobacteriales</taxon>
        <taxon>Flavobacteriaceae</taxon>
        <taxon>Xanthomarina</taxon>
    </lineage>
</organism>
<dbReference type="RefSeq" id="WP_007650065.1">
    <property type="nucleotide sequence ID" value="NZ_ANLA01000015.1"/>
</dbReference>
<protein>
    <recommendedName>
        <fullName evidence="2">AraC effector-binding domain-containing protein</fullName>
    </recommendedName>
</protein>
<dbReference type="PATRIC" id="fig|1137281.3.peg.1910"/>
<sequence>MKALKYILFLILILIIGFTIYIAVQPNSFEVKRSRTIHAPAEVIYNNVIDFKNWEAWSSWVEKDPETVITLGEQTKGIGGSYSWVDKDGKGKMKTLATTEHTSIDQELQFGDFEPSKVHWDFTPLEQGKTEVTWKMNSDKIPFIFKAYALFSGGFDNMIGPDFERGLEKLDSTVTASMKVYSIKVDGMAQHGGGFYLYNTTSTKMDNFETVMQDMLSKVKSYALENNITTAGPPFILYHKWDEPNNSVMFSSCVPTTAQVITTESDILTGQLEPFKAIKTTLKGNYNHLKEAWQITMDYIPKNGYEYTEQGPMLEVYVTDPTKTANPANWITEIYIAVKEQEALQ</sequence>
<dbReference type="eggNOG" id="COG4978">
    <property type="taxonomic scope" value="Bacteria"/>
</dbReference>
<keyword evidence="1" id="KW-0472">Membrane</keyword>
<dbReference type="SMART" id="SM00871">
    <property type="entry name" value="AraC_E_bind"/>
    <property type="match status" value="1"/>
</dbReference>
<evidence type="ECO:0000259" key="2">
    <source>
        <dbReference type="SMART" id="SM00871"/>
    </source>
</evidence>
<gene>
    <name evidence="3" type="ORF">D778_00478</name>
</gene>
<reference evidence="3 4" key="1">
    <citation type="submission" date="2012-12" db="EMBL/GenBank/DDBJ databases">
        <title>Genome assembly of Formosa sp. AK20.</title>
        <authorList>
            <person name="Kumar R."/>
            <person name="Khatri I."/>
            <person name="Vaidya B."/>
            <person name="Subramanian S."/>
            <person name="Pinnaka A."/>
        </authorList>
    </citation>
    <scope>NUCLEOTIDE SEQUENCE [LARGE SCALE GENOMIC DNA]</scope>
    <source>
        <strain evidence="3 4">AK20</strain>
    </source>
</reference>
<dbReference type="EMBL" id="ANLA01000015">
    <property type="protein sequence ID" value="EMQ94525.1"/>
    <property type="molecule type" value="Genomic_DNA"/>
</dbReference>
<dbReference type="InterPro" id="IPR029442">
    <property type="entry name" value="GyrI-like"/>
</dbReference>
<feature type="domain" description="AraC effector-binding" evidence="2">
    <location>
        <begin position="198"/>
        <end position="339"/>
    </location>
</feature>
<dbReference type="CDD" id="cd07818">
    <property type="entry name" value="SRPBCC_1"/>
    <property type="match status" value="1"/>
</dbReference>
<dbReference type="InterPro" id="IPR023393">
    <property type="entry name" value="START-like_dom_sf"/>
</dbReference>
<keyword evidence="1" id="KW-1133">Transmembrane helix</keyword>
<dbReference type="InterPro" id="IPR011256">
    <property type="entry name" value="Reg_factor_effector_dom_sf"/>
</dbReference>
<dbReference type="GeneID" id="98641783"/>
<comment type="caution">
    <text evidence="3">The sequence shown here is derived from an EMBL/GenBank/DDBJ whole genome shotgun (WGS) entry which is preliminary data.</text>
</comment>
<feature type="transmembrane region" description="Helical" evidence="1">
    <location>
        <begin position="6"/>
        <end position="24"/>
    </location>
</feature>
<dbReference type="Pfam" id="PF10604">
    <property type="entry name" value="Polyketide_cyc2"/>
    <property type="match status" value="1"/>
</dbReference>
<accession>M7MI52</accession>
<evidence type="ECO:0000313" key="3">
    <source>
        <dbReference type="EMBL" id="EMQ94525.1"/>
    </source>
</evidence>
<dbReference type="Gene3D" id="3.20.80.10">
    <property type="entry name" value="Regulatory factor, effector binding domain"/>
    <property type="match status" value="1"/>
</dbReference>
<keyword evidence="4" id="KW-1185">Reference proteome</keyword>
<dbReference type="InterPro" id="IPR010499">
    <property type="entry name" value="AraC_E-bd"/>
</dbReference>
<dbReference type="InterPro" id="IPR019587">
    <property type="entry name" value="Polyketide_cyclase/dehydratase"/>
</dbReference>
<keyword evidence="1" id="KW-0812">Transmembrane</keyword>
<proteinExistence type="predicted"/>
<dbReference type="Gene3D" id="3.30.530.20">
    <property type="match status" value="1"/>
</dbReference>
<dbReference type="SUPFAM" id="SSF55961">
    <property type="entry name" value="Bet v1-like"/>
    <property type="match status" value="1"/>
</dbReference>
<dbReference type="OrthoDB" id="9807923at2"/>
<evidence type="ECO:0000313" key="4">
    <source>
        <dbReference type="Proteomes" id="UP000012024"/>
    </source>
</evidence>
<name>M7MI52_9FLAO</name>
<dbReference type="AlphaFoldDB" id="M7MI52"/>
<dbReference type="SUPFAM" id="SSF55136">
    <property type="entry name" value="Probable bacterial effector-binding domain"/>
    <property type="match status" value="1"/>
</dbReference>